<dbReference type="OrthoDB" id="9932923at2"/>
<gene>
    <name evidence="1" type="ORF">MOMUL_29090</name>
</gene>
<dbReference type="RefSeq" id="WP_062285946.1">
    <property type="nucleotide sequence ID" value="NZ_LTBC01000021.1"/>
</dbReference>
<sequence length="102" mass="11751">MLNDFVREVETVLGMPKDLIFKESLKSFLTAKIEENDKLIQALTDKYGVPGYLELEDKIKKGEVPGHPAWEDVILWEQLFKHNVKLHELVQKIEMGEEVGLS</sequence>
<reference evidence="1 2" key="1">
    <citation type="submission" date="2016-02" db="EMBL/GenBank/DDBJ databases">
        <title>Genome sequence of Moorella mulderi DSM 14980.</title>
        <authorList>
            <person name="Poehlein A."/>
            <person name="Daniel R."/>
        </authorList>
    </citation>
    <scope>NUCLEOTIDE SEQUENCE [LARGE SCALE GENOMIC DNA]</scope>
    <source>
        <strain evidence="1 2">DSM 14980</strain>
    </source>
</reference>
<evidence type="ECO:0000313" key="2">
    <source>
        <dbReference type="Proteomes" id="UP000075670"/>
    </source>
</evidence>
<proteinExistence type="predicted"/>
<dbReference type="Proteomes" id="UP000075670">
    <property type="component" value="Unassembled WGS sequence"/>
</dbReference>
<name>A0A151AT32_9FIRM</name>
<comment type="caution">
    <text evidence="1">The sequence shown here is derived from an EMBL/GenBank/DDBJ whole genome shotgun (WGS) entry which is preliminary data.</text>
</comment>
<protein>
    <submittedName>
        <fullName evidence="1">Uncharacterized protein</fullName>
    </submittedName>
</protein>
<organism evidence="1 2">
    <name type="scientific">Moorella mulderi DSM 14980</name>
    <dbReference type="NCBI Taxonomy" id="1122241"/>
    <lineage>
        <taxon>Bacteria</taxon>
        <taxon>Bacillati</taxon>
        <taxon>Bacillota</taxon>
        <taxon>Clostridia</taxon>
        <taxon>Neomoorellales</taxon>
        <taxon>Neomoorellaceae</taxon>
        <taxon>Neomoorella</taxon>
    </lineage>
</organism>
<keyword evidence="2" id="KW-1185">Reference proteome</keyword>
<dbReference type="EMBL" id="LTBC01000021">
    <property type="protein sequence ID" value="KYH30765.1"/>
    <property type="molecule type" value="Genomic_DNA"/>
</dbReference>
<evidence type="ECO:0000313" key="1">
    <source>
        <dbReference type="EMBL" id="KYH30765.1"/>
    </source>
</evidence>
<dbReference type="PATRIC" id="fig|1122241.3.peg.3098"/>
<dbReference type="AlphaFoldDB" id="A0A151AT32"/>
<accession>A0A151AT32</accession>